<protein>
    <submittedName>
        <fullName evidence="2">GNAT family N-acetyltransferase</fullName>
    </submittedName>
</protein>
<dbReference type="CDD" id="cd04301">
    <property type="entry name" value="NAT_SF"/>
    <property type="match status" value="1"/>
</dbReference>
<dbReference type="GO" id="GO:0016747">
    <property type="term" value="F:acyltransferase activity, transferring groups other than amino-acyl groups"/>
    <property type="evidence" value="ECO:0007669"/>
    <property type="project" value="InterPro"/>
</dbReference>
<accession>A0A5J5FVG7</accession>
<proteinExistence type="predicted"/>
<sequence length="154" mass="16937">MDILWSDYAADELSVHTLYELLALRNQVFIVEQACAYQDLDGADLLAGTRHVAGRSGGRLVACARLLAPTARRPQVRIGRVTVDPTLRGAGAGRRLMETALLVCARHWPRQGRMLSAQAHLQAFYGSFGFRPVGEVYDEDGIAHIDMQAQSPSF</sequence>
<dbReference type="RefSeq" id="WP_150436451.1">
    <property type="nucleotide sequence ID" value="NZ_VYKJ01000010.1"/>
</dbReference>
<dbReference type="AlphaFoldDB" id="A0A5J5FVG7"/>
<dbReference type="Proteomes" id="UP000335415">
    <property type="component" value="Unassembled WGS sequence"/>
</dbReference>
<dbReference type="EMBL" id="VYKJ01000010">
    <property type="protein sequence ID" value="KAA8997752.1"/>
    <property type="molecule type" value="Genomic_DNA"/>
</dbReference>
<reference evidence="2 3" key="1">
    <citation type="submission" date="2019-09" db="EMBL/GenBank/DDBJ databases">
        <authorList>
            <person name="Li Y."/>
        </authorList>
    </citation>
    <scope>NUCLEOTIDE SEQUENCE [LARGE SCALE GENOMIC DNA]</scope>
    <source>
        <strain evidence="2 3">L3-3HA</strain>
    </source>
</reference>
<dbReference type="Gene3D" id="3.40.630.30">
    <property type="match status" value="1"/>
</dbReference>
<dbReference type="InterPro" id="IPR000182">
    <property type="entry name" value="GNAT_dom"/>
</dbReference>
<dbReference type="InterPro" id="IPR016181">
    <property type="entry name" value="Acyl_CoA_acyltransferase"/>
</dbReference>
<dbReference type="PROSITE" id="PS51186">
    <property type="entry name" value="GNAT"/>
    <property type="match status" value="1"/>
</dbReference>
<keyword evidence="2" id="KW-0808">Transferase</keyword>
<dbReference type="Pfam" id="PF13673">
    <property type="entry name" value="Acetyltransf_10"/>
    <property type="match status" value="1"/>
</dbReference>
<dbReference type="OrthoDB" id="9796171at2"/>
<comment type="caution">
    <text evidence="2">The sequence shown here is derived from an EMBL/GenBank/DDBJ whole genome shotgun (WGS) entry which is preliminary data.</text>
</comment>
<feature type="domain" description="N-acetyltransferase" evidence="1">
    <location>
        <begin position="8"/>
        <end position="152"/>
    </location>
</feature>
<organism evidence="2 3">
    <name type="scientific">Affinibrenneria salicis</name>
    <dbReference type="NCBI Taxonomy" id="2590031"/>
    <lineage>
        <taxon>Bacteria</taxon>
        <taxon>Pseudomonadati</taxon>
        <taxon>Pseudomonadota</taxon>
        <taxon>Gammaproteobacteria</taxon>
        <taxon>Enterobacterales</taxon>
        <taxon>Pectobacteriaceae</taxon>
        <taxon>Affinibrenneria</taxon>
    </lineage>
</organism>
<dbReference type="SUPFAM" id="SSF55729">
    <property type="entry name" value="Acyl-CoA N-acyltransferases (Nat)"/>
    <property type="match status" value="1"/>
</dbReference>
<evidence type="ECO:0000313" key="2">
    <source>
        <dbReference type="EMBL" id="KAA8997752.1"/>
    </source>
</evidence>
<evidence type="ECO:0000313" key="3">
    <source>
        <dbReference type="Proteomes" id="UP000335415"/>
    </source>
</evidence>
<gene>
    <name evidence="2" type="ORF">FJU30_18525</name>
</gene>
<keyword evidence="3" id="KW-1185">Reference proteome</keyword>
<name>A0A5J5FVG7_9GAMM</name>
<evidence type="ECO:0000259" key="1">
    <source>
        <dbReference type="PROSITE" id="PS51186"/>
    </source>
</evidence>